<dbReference type="Proteomes" id="UP000018291">
    <property type="component" value="Unassembled WGS sequence"/>
</dbReference>
<protein>
    <recommendedName>
        <fullName evidence="4">HEPN domain-containing protein</fullName>
    </recommendedName>
</protein>
<dbReference type="STRING" id="1229780.BN381_110090"/>
<dbReference type="AlphaFoldDB" id="R4YWA9"/>
<comment type="caution">
    <text evidence="2">The sequence shown here is derived from an EMBL/GenBank/DDBJ whole genome shotgun (WGS) entry which is preliminary data.</text>
</comment>
<feature type="region of interest" description="Disordered" evidence="1">
    <location>
        <begin position="95"/>
        <end position="124"/>
    </location>
</feature>
<sequence>MLSEGPLGRMAKARQFSDAATLISELASDDSNLGDAYITLCVHASIAAADVICCSRLGVHASGQDHAAAAALLDKADAGLGKELRRLLGLKTKAGYSSAPSSAADQKVAGRASTRLVDAATTSR</sequence>
<evidence type="ECO:0000313" key="2">
    <source>
        <dbReference type="EMBL" id="CCM62424.1"/>
    </source>
</evidence>
<evidence type="ECO:0000313" key="3">
    <source>
        <dbReference type="Proteomes" id="UP000018291"/>
    </source>
</evidence>
<evidence type="ECO:0008006" key="4">
    <source>
        <dbReference type="Google" id="ProtNLM"/>
    </source>
</evidence>
<organism evidence="2 3">
    <name type="scientific">Candidatus Neomicrothrix parvicella RN1</name>
    <dbReference type="NCBI Taxonomy" id="1229780"/>
    <lineage>
        <taxon>Bacteria</taxon>
        <taxon>Bacillati</taxon>
        <taxon>Actinomycetota</taxon>
        <taxon>Acidimicrobiia</taxon>
        <taxon>Acidimicrobiales</taxon>
        <taxon>Microthrixaceae</taxon>
        <taxon>Candidatus Neomicrothrix</taxon>
    </lineage>
</organism>
<evidence type="ECO:0000256" key="1">
    <source>
        <dbReference type="SAM" id="MobiDB-lite"/>
    </source>
</evidence>
<proteinExistence type="predicted"/>
<dbReference type="EMBL" id="CANL01000003">
    <property type="protein sequence ID" value="CCM62424.1"/>
    <property type="molecule type" value="Genomic_DNA"/>
</dbReference>
<keyword evidence="3" id="KW-1185">Reference proteome</keyword>
<reference evidence="2 3" key="1">
    <citation type="journal article" date="2013" name="ISME J.">
        <title>Metabolic model for the filamentous 'Candidatus Microthrix parvicella' based on genomic and metagenomic analyses.</title>
        <authorList>
            <person name="Jon McIlroy S."/>
            <person name="Kristiansen R."/>
            <person name="Albertsen M."/>
            <person name="Michael Karst S."/>
            <person name="Rossetti S."/>
            <person name="Lund Nielsen J."/>
            <person name="Tandoi V."/>
            <person name="James Seviour R."/>
            <person name="Nielsen P.H."/>
        </authorList>
    </citation>
    <scope>NUCLEOTIDE SEQUENCE [LARGE SCALE GENOMIC DNA]</scope>
    <source>
        <strain evidence="2 3">RN1</strain>
    </source>
</reference>
<name>R4YWA9_9ACTN</name>
<accession>R4YWA9</accession>
<dbReference type="HOGENOM" id="CLU_155838_0_0_11"/>
<dbReference type="RefSeq" id="WP_012223836.1">
    <property type="nucleotide sequence ID" value="NZ_HG422565.1"/>
</dbReference>
<dbReference type="eggNOG" id="ENOG5032Y0I">
    <property type="taxonomic scope" value="Bacteria"/>
</dbReference>
<gene>
    <name evidence="2" type="ORF">BN381_110090</name>
</gene>